<evidence type="ECO:0000256" key="1">
    <source>
        <dbReference type="SAM" id="MobiDB-lite"/>
    </source>
</evidence>
<evidence type="ECO:0000313" key="2">
    <source>
        <dbReference type="EMBL" id="AKZ56842.1"/>
    </source>
</evidence>
<dbReference type="EMBL" id="CP012382">
    <property type="protein sequence ID" value="AKZ56842.1"/>
    <property type="molecule type" value="Genomic_DNA"/>
</dbReference>
<protein>
    <submittedName>
        <fullName evidence="2">Uncharacterized protein</fullName>
    </submittedName>
</protein>
<gene>
    <name evidence="2" type="ORF">SAM23877_3797</name>
</gene>
<name>A0A0K2AVI9_STRA7</name>
<evidence type="ECO:0000313" key="3">
    <source>
        <dbReference type="Proteomes" id="UP000061018"/>
    </source>
</evidence>
<sequence length="79" mass="8195">MSAAQRLDEEGQLIDMNDRPPPAPPRAGAHGRTPLGTGAVRSALDIVTPQGTSATPLRGGATWLIAVGAVRSLPTRWKG</sequence>
<proteinExistence type="predicted"/>
<dbReference type="KEGG" id="samb:SAM23877_3797"/>
<feature type="region of interest" description="Disordered" evidence="1">
    <location>
        <begin position="1"/>
        <end position="37"/>
    </location>
</feature>
<reference evidence="3" key="1">
    <citation type="journal article" date="2015" name="J. Biotechnol.">
        <title>Complete genome sequence of Streptomyces ambofaciens ATCC 23877, the spiramycin producer.</title>
        <authorList>
            <person name="Thibessard A."/>
            <person name="Haas D."/>
            <person name="Gerbaud C."/>
            <person name="Aigle B."/>
            <person name="Lautru S."/>
            <person name="Pernodet J.L."/>
            <person name="Leblond P."/>
        </authorList>
    </citation>
    <scope>NUCLEOTIDE SEQUENCE [LARGE SCALE GENOMIC DNA]</scope>
    <source>
        <strain evidence="3">ATCC 23877 / 3486 / DSM 40053 / JCM 4204 / NBRC 12836 / NRRL B-2516</strain>
    </source>
</reference>
<organism evidence="2 3">
    <name type="scientific">Streptomyces ambofaciens (strain ATCC 23877 / 3486 / DSM 40053 / JCM 4204 / NBRC 12836 / NRRL B-2516)</name>
    <dbReference type="NCBI Taxonomy" id="278992"/>
    <lineage>
        <taxon>Bacteria</taxon>
        <taxon>Bacillati</taxon>
        <taxon>Actinomycetota</taxon>
        <taxon>Actinomycetes</taxon>
        <taxon>Kitasatosporales</taxon>
        <taxon>Streptomycetaceae</taxon>
        <taxon>Streptomyces</taxon>
    </lineage>
</organism>
<dbReference type="AlphaFoldDB" id="A0A0K2AVI9"/>
<dbReference type="Proteomes" id="UP000061018">
    <property type="component" value="Chromosome"/>
</dbReference>
<accession>A0A0K2AVI9</accession>